<organism evidence="1 2">
    <name type="scientific">Candidatus Parvarchaeum acidophilus ARMAN-5</name>
    <dbReference type="NCBI Taxonomy" id="662762"/>
    <lineage>
        <taxon>Archaea</taxon>
        <taxon>Candidatus Parvarchaeota</taxon>
        <taxon>Candidatus Parvarchaeum</taxon>
    </lineage>
</organism>
<protein>
    <submittedName>
        <fullName evidence="1">Uncharacterized protein</fullName>
    </submittedName>
</protein>
<dbReference type="AlphaFoldDB" id="D6GVV3"/>
<evidence type="ECO:0000313" key="2">
    <source>
        <dbReference type="Proteomes" id="UP000009376"/>
    </source>
</evidence>
<reference evidence="1 2" key="1">
    <citation type="journal article" date="2010" name="Proc. Natl. Acad. Sci. U.S.A.">
        <title>Enigmatic, ultrasmall, uncultivated Archaea.</title>
        <authorList>
            <person name="Baker B.J."/>
            <person name="Comolli L.R."/>
            <person name="Dick G.J."/>
            <person name="Hauser L.J."/>
            <person name="Hyatt D."/>
            <person name="Dill B.D."/>
            <person name="Land M.L."/>
            <person name="Verberkmoes N.C."/>
            <person name="Hettich R.L."/>
            <person name="Banfield J.F."/>
        </authorList>
    </citation>
    <scope>NUCLEOTIDE SEQUENCE [LARGE SCALE GENOMIC DNA]</scope>
</reference>
<name>D6GVV3_PARA5</name>
<dbReference type="Proteomes" id="UP000009376">
    <property type="component" value="Unassembled WGS sequence"/>
</dbReference>
<evidence type="ECO:0000313" key="1">
    <source>
        <dbReference type="EMBL" id="EFD92664.1"/>
    </source>
</evidence>
<sequence>MERRIKAINFDIGILPVDNPNSLDFIGISDYDDYTYPGQFMITRRGHKRTLEMIIHSYKDDSVSAKMFATKSSFAYWKPEIDNKVVKDRMLDIDYTTYTLGILGLGHKIISKPSGYVFGGNMDDFFGKALGYYSKKPNKFRVIPLSKDYYDFYSMDSEMKIHNTRIKLKYIPRKDLVKFDVLYDEKTRMNVYTNGDYNIKYIKQPYNERSKNGNLLSEKDFTLYLDERIPIKVHAEVSNKNS</sequence>
<gene>
    <name evidence="1" type="ORF">BJBARM5_0622</name>
</gene>
<dbReference type="EMBL" id="GG745557">
    <property type="protein sequence ID" value="EFD92664.1"/>
    <property type="molecule type" value="Genomic_DNA"/>
</dbReference>
<accession>D6GVV3</accession>
<proteinExistence type="predicted"/>